<dbReference type="Pfam" id="PF08284">
    <property type="entry name" value="RVP_2"/>
    <property type="match status" value="1"/>
</dbReference>
<evidence type="ECO:0000256" key="1">
    <source>
        <dbReference type="ARBA" id="ARBA00022670"/>
    </source>
</evidence>
<dbReference type="PROSITE" id="PS50878">
    <property type="entry name" value="RT_POL"/>
    <property type="match status" value="1"/>
</dbReference>
<feature type="region of interest" description="Disordered" evidence="9">
    <location>
        <begin position="400"/>
        <end position="450"/>
    </location>
</feature>
<keyword evidence="4" id="KW-0540">Nuclease</keyword>
<evidence type="ECO:0000256" key="4">
    <source>
        <dbReference type="ARBA" id="ARBA00022722"/>
    </source>
</evidence>
<dbReference type="InterPro" id="IPR041577">
    <property type="entry name" value="RT_RNaseH_2"/>
</dbReference>
<evidence type="ECO:0000259" key="11">
    <source>
        <dbReference type="PROSITE" id="PS50878"/>
    </source>
</evidence>
<dbReference type="InterPro" id="IPR001584">
    <property type="entry name" value="Integrase_cat-core"/>
</dbReference>
<accession>A0A8T2FX03</accession>
<dbReference type="GO" id="GO:0006508">
    <property type="term" value="P:proteolysis"/>
    <property type="evidence" value="ECO:0007669"/>
    <property type="project" value="UniProtKB-KW"/>
</dbReference>
<gene>
    <name evidence="13" type="ORF">ISN44_As02g008990</name>
</gene>
<evidence type="ECO:0000256" key="8">
    <source>
        <dbReference type="ARBA" id="ARBA00023268"/>
    </source>
</evidence>
<dbReference type="InterPro" id="IPR005162">
    <property type="entry name" value="Retrotrans_gag_dom"/>
</dbReference>
<dbReference type="EMBL" id="JAEFBJ010000002">
    <property type="protein sequence ID" value="KAG7640865.1"/>
    <property type="molecule type" value="Genomic_DNA"/>
</dbReference>
<evidence type="ECO:0000256" key="3">
    <source>
        <dbReference type="ARBA" id="ARBA00022695"/>
    </source>
</evidence>
<dbReference type="InterPro" id="IPR050951">
    <property type="entry name" value="Retrovirus_Pol_polyprotein"/>
</dbReference>
<dbReference type="CDD" id="cd00303">
    <property type="entry name" value="retropepsin_like"/>
    <property type="match status" value="1"/>
</dbReference>
<sequence>MLVVSLVNAVDYSVVDNSGDSTGGRRFRGEIGGISYGTQTLRSATDFVWRLFQQTNPSDRKSVTKITLFMENGDGVAYNSGNEIHFNVGYLAVQCGWLCETLSLQLTVHGKTVWIDIRSNKSSDKDVPMVNDLKLSPIPSVVSSGADDDPIPELFQRINTLTGQFHEEKARSMAMQHTLEQILLRLPPLGQNRDSPEPSSTNQSYSQDCRHQSPSSLPAIRHQELGPSSRENLLKNSEMPIFDGLNIYGWISLSERYFRIGGFSDKEKLDLVSVHLAGDALGWFNWEINRSPFLNWFQFKDRLLLRFGNLRIKGPSQSLFCIKQVGSVADYVRLFEDLSAQVSGLDDHKLEGIFLNGLCPEMQELVYMMKPQSLPEMVAVAMSMESSYLRKAMKPDLVEIEPEHSRRSPQSKGVVTWKGKQVMSDTSKAPEKQGSSVAQRPQRHHSNADLDDMRRRGICFKCQGKWVRGHVCPQKELQILTVLDDYLVEVIQEHIPIDELEVVPAGEVMELSYSSYMGLSSPSTTKLRGVINHGEVSMLIDSGATHNFITPAMAKRLGLQVRNNKNLTIVLGTGITATGNGVCTQLGFSVQGWSFVSDFIVLELGQVDVILGVYWLRTLGDCQVNWQRQEFSFTYNDQKVLLQFAHIFEEPKGLPPVRGREHSILLADGVTAVSVRPYRYPHAQKAVMETLVADMLQAGIIRPSHSPFSSPVLLVKKKDNSWRFCVDYRALNRATIPDKFPIPVIDQLLDELYGAVIFSKFDLRAGYHQIRMRELDIEKTAFRTIDGHYEFLVMPFGLSNAPATFQGLMNEIFRPYLRKFVLVFFDDILVYSKDLKSHVEHLRIVMRVLEEHQLFANLKKCSFAQSQVDYLGHIISADGVSTDPSKTTAMSRWPVPRTIKELRGFLGLTGYYRCFVQGYGAIARPLTELLRKDCFAWSLAAQEAFDMLKKAMTSAPVLSLPNFTKVFVVEADASGIDNKAADGLSRISQAALTVSRMDLFALTVPSVLQLQDIYRDIDESDELQKLLSEDPQSLAQKGYTIKEGKLWYKNRLVLPSDSKFIPLILEVFHNSQLGVCQTHKTSTLSPAGLLQPLPIPSKVWEDINMDFVEGLPTSQGFNAILVVVDRLSKYGHFVGLHHPFTAADVATTFVHEVVRLHGFPASIVSDRDRIFLSKFWADCFKQAGTKLKYSTAFHPETDGQTEVLNRCLETYLRCFASAHPRTWAKFLPWAGLRYNTSFHTSLKATPFKVVYGRDPPPLLQYEAHSTQNFELEKMLVERDLMLTDIKAHLVHAQQLMKNNTDKHRRDVEFTVDSWVYLKLRPYRQQSVVKRMCQKLSAKFFGPFKVLERVGKAAYRLELPAESKIHPVFHVSQLKQVLGSHHQVLPLPSSFSAQAELVLSPEAVVDTRYNQEGKLEALVVWRRLPPHETSWENFKELQRQFPLLSLEDKLVVEEGGIVRPHQVYVRRNASRGNTAGNTCGEMKQTSN</sequence>
<evidence type="ECO:0000259" key="12">
    <source>
        <dbReference type="PROSITE" id="PS50994"/>
    </source>
</evidence>
<dbReference type="Pfam" id="PF03732">
    <property type="entry name" value="Retrotrans_gag"/>
    <property type="match status" value="1"/>
</dbReference>
<keyword evidence="6" id="KW-0378">Hydrolase</keyword>
<proteinExistence type="predicted"/>
<keyword evidence="7" id="KW-0695">RNA-directed DNA polymerase</keyword>
<dbReference type="OrthoDB" id="2013610at2759"/>
<evidence type="ECO:0000313" key="14">
    <source>
        <dbReference type="Proteomes" id="UP000694251"/>
    </source>
</evidence>
<dbReference type="FunFam" id="3.10.10.10:FF:000007">
    <property type="entry name" value="Retrovirus-related Pol polyprotein from transposon 17.6-like Protein"/>
    <property type="match status" value="1"/>
</dbReference>
<keyword evidence="3" id="KW-0548">Nucleotidyltransferase</keyword>
<dbReference type="Pfam" id="PF04450">
    <property type="entry name" value="BSP"/>
    <property type="match status" value="1"/>
</dbReference>
<feature type="domain" description="Chromo" evidence="10">
    <location>
        <begin position="1398"/>
        <end position="1431"/>
    </location>
</feature>
<name>A0A8T2FX03_ARASU</name>
<dbReference type="Pfam" id="PF00078">
    <property type="entry name" value="RVT_1"/>
    <property type="match status" value="1"/>
</dbReference>
<evidence type="ECO:0000256" key="7">
    <source>
        <dbReference type="ARBA" id="ARBA00022918"/>
    </source>
</evidence>
<keyword evidence="1" id="KW-0645">Protease</keyword>
<feature type="region of interest" description="Disordered" evidence="9">
    <location>
        <begin position="188"/>
        <end position="221"/>
    </location>
</feature>
<dbReference type="Pfam" id="PF17919">
    <property type="entry name" value="RT_RNaseH_2"/>
    <property type="match status" value="1"/>
</dbReference>
<evidence type="ECO:0000256" key="2">
    <source>
        <dbReference type="ARBA" id="ARBA00022679"/>
    </source>
</evidence>
<comment type="caution">
    <text evidence="13">The sequence shown here is derived from an EMBL/GenBank/DDBJ whole genome shotgun (WGS) entry which is preliminary data.</text>
</comment>
<keyword evidence="5" id="KW-0255">Endonuclease</keyword>
<dbReference type="PROSITE" id="PS50994">
    <property type="entry name" value="INTEGRASE"/>
    <property type="match status" value="1"/>
</dbReference>
<evidence type="ECO:0000256" key="9">
    <source>
        <dbReference type="SAM" id="MobiDB-lite"/>
    </source>
</evidence>
<dbReference type="InterPro" id="IPR000477">
    <property type="entry name" value="RT_dom"/>
</dbReference>
<dbReference type="PANTHER" id="PTHR37984">
    <property type="entry name" value="PROTEIN CBG26694"/>
    <property type="match status" value="1"/>
</dbReference>
<dbReference type="Proteomes" id="UP000694251">
    <property type="component" value="Chromosome 2"/>
</dbReference>
<dbReference type="Pfam" id="PF00385">
    <property type="entry name" value="Chromo"/>
    <property type="match status" value="1"/>
</dbReference>
<dbReference type="InterPro" id="IPR023780">
    <property type="entry name" value="Chromo_domain"/>
</dbReference>
<dbReference type="GO" id="GO:0003964">
    <property type="term" value="F:RNA-directed DNA polymerase activity"/>
    <property type="evidence" value="ECO:0007669"/>
    <property type="project" value="UniProtKB-KW"/>
</dbReference>
<dbReference type="CDD" id="cd01647">
    <property type="entry name" value="RT_LTR"/>
    <property type="match status" value="1"/>
</dbReference>
<protein>
    <submittedName>
        <fullName evidence="13">Aspartic peptidase domain superfamily</fullName>
    </submittedName>
</protein>
<reference evidence="13 14" key="1">
    <citation type="submission" date="2020-12" db="EMBL/GenBank/DDBJ databases">
        <title>Concerted genomic and epigenomic changes stabilize Arabidopsis allopolyploids.</title>
        <authorList>
            <person name="Chen Z."/>
        </authorList>
    </citation>
    <scope>NUCLEOTIDE SEQUENCE [LARGE SCALE GENOMIC DNA]</scope>
    <source>
        <strain evidence="13">As9502</strain>
        <tissue evidence="13">Leaf</tissue>
    </source>
</reference>
<dbReference type="PROSITE" id="PS50013">
    <property type="entry name" value="CHROMO_2"/>
    <property type="match status" value="1"/>
</dbReference>
<dbReference type="PANTHER" id="PTHR37984:SF5">
    <property type="entry name" value="PROTEIN NYNRIN-LIKE"/>
    <property type="match status" value="1"/>
</dbReference>
<keyword evidence="14" id="KW-1185">Reference proteome</keyword>
<feature type="compositionally biased region" description="Polar residues" evidence="9">
    <location>
        <begin position="197"/>
        <end position="216"/>
    </location>
</feature>
<feature type="domain" description="Reverse transcriptase" evidence="11">
    <location>
        <begin position="696"/>
        <end position="875"/>
    </location>
</feature>
<dbReference type="FunFam" id="3.30.70.270:FF:000020">
    <property type="entry name" value="Transposon Tf2-6 polyprotein-like Protein"/>
    <property type="match status" value="1"/>
</dbReference>
<evidence type="ECO:0000256" key="5">
    <source>
        <dbReference type="ARBA" id="ARBA00022759"/>
    </source>
</evidence>
<dbReference type="Pfam" id="PF24626">
    <property type="entry name" value="SH3_Tf2-1"/>
    <property type="match status" value="1"/>
</dbReference>
<evidence type="ECO:0000313" key="13">
    <source>
        <dbReference type="EMBL" id="KAG7640865.1"/>
    </source>
</evidence>
<dbReference type="InterPro" id="IPR056924">
    <property type="entry name" value="SH3_Tf2-1"/>
</dbReference>
<evidence type="ECO:0000256" key="6">
    <source>
        <dbReference type="ARBA" id="ARBA00022801"/>
    </source>
</evidence>
<dbReference type="GO" id="GO:0004519">
    <property type="term" value="F:endonuclease activity"/>
    <property type="evidence" value="ECO:0007669"/>
    <property type="project" value="UniProtKB-KW"/>
</dbReference>
<feature type="compositionally biased region" description="Polar residues" evidence="9">
    <location>
        <begin position="423"/>
        <end position="439"/>
    </location>
</feature>
<organism evidence="13 14">
    <name type="scientific">Arabidopsis suecica</name>
    <name type="common">Swedish thale-cress</name>
    <name type="synonym">Cardaminopsis suecica</name>
    <dbReference type="NCBI Taxonomy" id="45249"/>
    <lineage>
        <taxon>Eukaryota</taxon>
        <taxon>Viridiplantae</taxon>
        <taxon>Streptophyta</taxon>
        <taxon>Embryophyta</taxon>
        <taxon>Tracheophyta</taxon>
        <taxon>Spermatophyta</taxon>
        <taxon>Magnoliopsida</taxon>
        <taxon>eudicotyledons</taxon>
        <taxon>Gunneridae</taxon>
        <taxon>Pentapetalae</taxon>
        <taxon>rosids</taxon>
        <taxon>malvids</taxon>
        <taxon>Brassicales</taxon>
        <taxon>Brassicaceae</taxon>
        <taxon>Camelineae</taxon>
        <taxon>Arabidopsis</taxon>
    </lineage>
</organism>
<dbReference type="InterPro" id="IPR000953">
    <property type="entry name" value="Chromo/chromo_shadow_dom"/>
</dbReference>
<dbReference type="GO" id="GO:0008233">
    <property type="term" value="F:peptidase activity"/>
    <property type="evidence" value="ECO:0007669"/>
    <property type="project" value="UniProtKB-KW"/>
</dbReference>
<keyword evidence="8" id="KW-0511">Multifunctional enzyme</keyword>
<dbReference type="GO" id="GO:0015074">
    <property type="term" value="P:DNA integration"/>
    <property type="evidence" value="ECO:0007669"/>
    <property type="project" value="InterPro"/>
</dbReference>
<dbReference type="InterPro" id="IPR007541">
    <property type="entry name" value="Uncharacterised_BSP"/>
</dbReference>
<feature type="domain" description="Integrase catalytic" evidence="12">
    <location>
        <begin position="1090"/>
        <end position="1254"/>
    </location>
</feature>
<evidence type="ECO:0000259" key="10">
    <source>
        <dbReference type="PROSITE" id="PS50013"/>
    </source>
</evidence>
<keyword evidence="2" id="KW-0808">Transferase</keyword>